<keyword evidence="7" id="KW-0446">Lipid-binding</keyword>
<dbReference type="Proteomes" id="UP000292362">
    <property type="component" value="Unassembled WGS sequence"/>
</dbReference>
<comment type="caution">
    <text evidence="11">The sequence shown here is derived from an EMBL/GenBank/DDBJ whole genome shotgun (WGS) entry which is preliminary data.</text>
</comment>
<proteinExistence type="predicted"/>
<evidence type="ECO:0000256" key="2">
    <source>
        <dbReference type="ARBA" id="ARBA00022448"/>
    </source>
</evidence>
<evidence type="ECO:0000256" key="6">
    <source>
        <dbReference type="ARBA" id="ARBA00023055"/>
    </source>
</evidence>
<dbReference type="PROSITE" id="PS51847">
    <property type="entry name" value="SMP"/>
    <property type="match status" value="1"/>
</dbReference>
<keyword evidence="6" id="KW-0445">Lipid transport</keyword>
<gene>
    <name evidence="11" type="ORF">CWI37_1320p0010</name>
</gene>
<organism evidence="11 12">
    <name type="scientific">Hamiltosporidium tvaerminnensis</name>
    <dbReference type="NCBI Taxonomy" id="1176355"/>
    <lineage>
        <taxon>Eukaryota</taxon>
        <taxon>Fungi</taxon>
        <taxon>Fungi incertae sedis</taxon>
        <taxon>Microsporidia</taxon>
        <taxon>Dubosqiidae</taxon>
        <taxon>Hamiltosporidium</taxon>
    </lineage>
</organism>
<reference evidence="11 12" key="1">
    <citation type="submission" date="2017-12" db="EMBL/GenBank/DDBJ databases">
        <authorList>
            <person name="Pombert J.-F."/>
            <person name="Haag K.L."/>
            <person name="Ebert D."/>
        </authorList>
    </citation>
    <scope>NUCLEOTIDE SEQUENCE [LARGE SCALE GENOMIC DNA]</scope>
    <source>
        <strain evidence="11">FI-OER-3-3</strain>
    </source>
</reference>
<dbReference type="InterPro" id="IPR031468">
    <property type="entry name" value="SMP_LBD"/>
</dbReference>
<dbReference type="PANTHER" id="PTHR13466:SF0">
    <property type="entry name" value="SMP-LTD DOMAIN-CONTAINING PROTEIN"/>
    <property type="match status" value="1"/>
</dbReference>
<evidence type="ECO:0000256" key="7">
    <source>
        <dbReference type="ARBA" id="ARBA00023121"/>
    </source>
</evidence>
<dbReference type="VEuPathDB" id="MicrosporidiaDB:CWI37_1320p0010"/>
<keyword evidence="2" id="KW-0813">Transport</keyword>
<keyword evidence="8" id="KW-0472">Membrane</keyword>
<evidence type="ECO:0000256" key="8">
    <source>
        <dbReference type="ARBA" id="ARBA00023136"/>
    </source>
</evidence>
<feature type="compositionally biased region" description="Low complexity" evidence="9">
    <location>
        <begin position="204"/>
        <end position="214"/>
    </location>
</feature>
<dbReference type="PANTHER" id="PTHR13466">
    <property type="entry name" value="TEX2 PROTEIN-RELATED"/>
    <property type="match status" value="1"/>
</dbReference>
<comment type="subcellular location">
    <subcellularLocation>
        <location evidence="1">Endoplasmic reticulum membrane</location>
    </subcellularLocation>
</comment>
<feature type="compositionally biased region" description="Basic and acidic residues" evidence="9">
    <location>
        <begin position="215"/>
        <end position="300"/>
    </location>
</feature>
<sequence length="1116" mass="130173">MIELIIGIIIGIIMNPLLETLSTFYLSKITSKRIFNVPRPPTCLKMTRRQEDIALKSLHTCTDTYWFNLLIQRYFAELRTSDAYKDRLKRIILSKMKGVLKTHIVSAVDIKDIDIGNECPIIYSIRVLRHSEYLKLIKISNTSLSTLSAQIEEEEKKLSNIQLDTKTEILNTEEMISSDDNRTVEVIEGNRSNGSVESTDDENNNFNEENNNFNETKEMNLKNKNFEKKVSKIENRKDNIKESKVENRKDNIKESKAENRKDNIKESKIENRKDNIKESKAENINENRTDNKNDNNQDLDKNINELENEGLDNTNDIFKNCYLLMDLEYFGGLVFDLDVHLFKGYILPVSGSVDNFKGKILLRLPSKNYNTRYEFSFLTDPSFKVSCKTGLGKEEDKLFLRGTLSSFMSKFMKYSLYRTFVYPSFHTQFIPQVIPSMKEVKYSSVEMNKDMKNKEIKELKNKIINDLRLYCSMDYKIMKYDHSIFYRRNGYFVNDTSNHLKCAHFILPEKVILEENKINDGNNGGGVNDKGSDLKGVSDKEGDSCNIKGVNISTSNIKGVNISTSNLSGVSNGSINNERKFYDGYSDVENKVMNSLYEFNIFKEIISGLVSCEEIHEFGKDISLVKMVFTGGNSYEFIRIVDKDCLFFQLNGLPEFMVFKIREKQLYVFYYSHTNDFCMNDNRIHKLKRRMYDKKMKTLGSVNLYKIMAFSRNKAKSYFLKKEDVKVEKKIEKIEFGLDFKNYENKFEEIVKMCMKSSDGNENMCVYRVDTKNTGLGDCIVGRVLVFDISEDMVLEGLESAEVRMKLLYNVMEIVNAKCFSDRMFVYTVECNGEKEKMYCFEDMDLKFEEEEVEFEKVEIKEKKVKKGTFRVFCDFMGGKLMIFVVEGNGEKCIVRFFSNENILLERSGEFIFGMKLRIRLKDFYKENFMICKSKNWERKEVVVRRGTYFMEIFVLEKGNSAFEVSVFDKKKRCVLLNGLRVLVEKKCRFILSFVEDTTVSIDIRNIYLERENFCMKFYDIANVYAHEWMVDCYAIFYGESTHQFEFASGCHLSFFWDIERNDSVSVNVYDETRSYQIKGTGSSIAPEGAVVVKYKNLSSKEKVFRICFGTVMIKM</sequence>
<evidence type="ECO:0000256" key="3">
    <source>
        <dbReference type="ARBA" id="ARBA00022692"/>
    </source>
</evidence>
<keyword evidence="5" id="KW-1133">Transmembrane helix</keyword>
<evidence type="ECO:0000313" key="12">
    <source>
        <dbReference type="Proteomes" id="UP000292362"/>
    </source>
</evidence>
<accession>A0A4Q9KX42</accession>
<evidence type="ECO:0000256" key="9">
    <source>
        <dbReference type="SAM" id="MobiDB-lite"/>
    </source>
</evidence>
<dbReference type="GO" id="GO:0006869">
    <property type="term" value="P:lipid transport"/>
    <property type="evidence" value="ECO:0007669"/>
    <property type="project" value="UniProtKB-KW"/>
</dbReference>
<keyword evidence="3" id="KW-0812">Transmembrane</keyword>
<dbReference type="EMBL" id="PITJ01001320">
    <property type="protein sequence ID" value="TBT99502.1"/>
    <property type="molecule type" value="Genomic_DNA"/>
</dbReference>
<evidence type="ECO:0000256" key="5">
    <source>
        <dbReference type="ARBA" id="ARBA00022989"/>
    </source>
</evidence>
<name>A0A4Q9KX42_9MICR</name>
<dbReference type="GO" id="GO:0008289">
    <property type="term" value="F:lipid binding"/>
    <property type="evidence" value="ECO:0007669"/>
    <property type="project" value="UniProtKB-KW"/>
</dbReference>
<dbReference type="AlphaFoldDB" id="A0A4Q9KX42"/>
<feature type="region of interest" description="Disordered" evidence="9">
    <location>
        <begin position="189"/>
        <end position="300"/>
    </location>
</feature>
<dbReference type="GO" id="GO:0005789">
    <property type="term" value="C:endoplasmic reticulum membrane"/>
    <property type="evidence" value="ECO:0007669"/>
    <property type="project" value="UniProtKB-SubCell"/>
</dbReference>
<evidence type="ECO:0000256" key="4">
    <source>
        <dbReference type="ARBA" id="ARBA00022824"/>
    </source>
</evidence>
<evidence type="ECO:0000259" key="10">
    <source>
        <dbReference type="PROSITE" id="PS51847"/>
    </source>
</evidence>
<feature type="domain" description="SMP-LTD" evidence="10">
    <location>
        <begin position="60"/>
        <end position="431"/>
    </location>
</feature>
<keyword evidence="4" id="KW-0256">Endoplasmic reticulum</keyword>
<evidence type="ECO:0000313" key="11">
    <source>
        <dbReference type="EMBL" id="TBT99502.1"/>
    </source>
</evidence>
<evidence type="ECO:0000256" key="1">
    <source>
        <dbReference type="ARBA" id="ARBA00004586"/>
    </source>
</evidence>
<protein>
    <recommendedName>
        <fullName evidence="10">SMP-LTD domain-containing protein</fullName>
    </recommendedName>
</protein>